<dbReference type="PANTHER" id="PTHR23232">
    <property type="entry name" value="KRAB DOMAIN C2H2 ZINC FINGER"/>
    <property type="match status" value="1"/>
</dbReference>
<reference evidence="2" key="2">
    <citation type="submission" date="2025-09" db="UniProtKB">
        <authorList>
            <consortium name="Ensembl"/>
        </authorList>
    </citation>
    <scope>IDENTIFICATION</scope>
</reference>
<protein>
    <recommendedName>
        <fullName evidence="1">KRAB domain-containing protein</fullName>
    </recommendedName>
</protein>
<dbReference type="AlphaFoldDB" id="A0A8D2JBD3"/>
<dbReference type="Proteomes" id="UP000694545">
    <property type="component" value="Unplaced"/>
</dbReference>
<dbReference type="Gene3D" id="6.10.140.140">
    <property type="match status" value="1"/>
</dbReference>
<dbReference type="InterPro" id="IPR036051">
    <property type="entry name" value="KRAB_dom_sf"/>
</dbReference>
<dbReference type="InterPro" id="IPR050169">
    <property type="entry name" value="Krueppel_C2H2_ZnF"/>
</dbReference>
<accession>A0A8D2JBD3</accession>
<dbReference type="CDD" id="cd07765">
    <property type="entry name" value="KRAB_A-box"/>
    <property type="match status" value="1"/>
</dbReference>
<dbReference type="Pfam" id="PF01352">
    <property type="entry name" value="KRAB"/>
    <property type="match status" value="1"/>
</dbReference>
<reference evidence="2" key="1">
    <citation type="submission" date="2025-08" db="UniProtKB">
        <authorList>
            <consortium name="Ensembl"/>
        </authorList>
    </citation>
    <scope>IDENTIFICATION</scope>
</reference>
<name>A0A8D2JBD3_VARKO</name>
<dbReference type="PANTHER" id="PTHR23232:SF142">
    <property type="entry name" value="GASTRULA ZINC FINGER PROTEIN XLCGF57.1-LIKE-RELATED"/>
    <property type="match status" value="1"/>
</dbReference>
<evidence type="ECO:0000313" key="3">
    <source>
        <dbReference type="Proteomes" id="UP000694545"/>
    </source>
</evidence>
<keyword evidence="3" id="KW-1185">Reference proteome</keyword>
<dbReference type="PROSITE" id="PS50805">
    <property type="entry name" value="KRAB"/>
    <property type="match status" value="1"/>
</dbReference>
<dbReference type="SUPFAM" id="SSF109640">
    <property type="entry name" value="KRAB domain (Kruppel-associated box)"/>
    <property type="match status" value="1"/>
</dbReference>
<evidence type="ECO:0000313" key="2">
    <source>
        <dbReference type="Ensembl" id="ENSVKKP00000012188.1"/>
    </source>
</evidence>
<dbReference type="OMA" id="FRKWALQ"/>
<dbReference type="Ensembl" id="ENSVKKT00000012477.1">
    <property type="protein sequence ID" value="ENSVKKP00000012188.1"/>
    <property type="gene ID" value="ENSVKKG00000008480.1"/>
</dbReference>
<dbReference type="GO" id="GO:0006355">
    <property type="term" value="P:regulation of DNA-templated transcription"/>
    <property type="evidence" value="ECO:0007669"/>
    <property type="project" value="InterPro"/>
</dbReference>
<sequence length="128" mass="14251">IQGAPGQDGLFLPVCFRKWALQPGRLRTALTVLLFQDLVTFEEVAVYFSPEEWEWLSDWQKELYKDVMRGNYEMLVSLGPSQHSVGRGWFQQEERPAEGEGCPLRASPHVGGGGGRGTDSACTVVSCF</sequence>
<proteinExistence type="predicted"/>
<evidence type="ECO:0000259" key="1">
    <source>
        <dbReference type="PROSITE" id="PS50805"/>
    </source>
</evidence>
<organism evidence="2 3">
    <name type="scientific">Varanus komodoensis</name>
    <name type="common">Komodo dragon</name>
    <dbReference type="NCBI Taxonomy" id="61221"/>
    <lineage>
        <taxon>Eukaryota</taxon>
        <taxon>Metazoa</taxon>
        <taxon>Chordata</taxon>
        <taxon>Craniata</taxon>
        <taxon>Vertebrata</taxon>
        <taxon>Euteleostomi</taxon>
        <taxon>Lepidosauria</taxon>
        <taxon>Squamata</taxon>
        <taxon>Bifurcata</taxon>
        <taxon>Unidentata</taxon>
        <taxon>Episquamata</taxon>
        <taxon>Toxicofera</taxon>
        <taxon>Anguimorpha</taxon>
        <taxon>Paleoanguimorpha</taxon>
        <taxon>Varanoidea</taxon>
        <taxon>Varanidae</taxon>
        <taxon>Varanus</taxon>
    </lineage>
</organism>
<feature type="domain" description="KRAB" evidence="1">
    <location>
        <begin position="39"/>
        <end position="113"/>
    </location>
</feature>
<dbReference type="SMART" id="SM00349">
    <property type="entry name" value="KRAB"/>
    <property type="match status" value="1"/>
</dbReference>
<dbReference type="InterPro" id="IPR001909">
    <property type="entry name" value="KRAB"/>
</dbReference>